<feature type="domain" description="HTH arsR-type" evidence="1">
    <location>
        <begin position="13"/>
        <end position="104"/>
    </location>
</feature>
<sequence>MTEQLPERITDPKALRALSHPTRWKLIELLGLERTATATRCAEFTGESVASCSYHLNMLAKYGFVEQADGGTGRERPWKLVKYDQSWESAELEPEGAMAAETLTEVFLDYEVGRIKEFGRRRDREPEEWRRHARTRATITWLTADEFAELSRDLAAVWARYDGRLEDPSLRPEGSRAVRLFLAQYLPQPVIAEE</sequence>
<evidence type="ECO:0000259" key="1">
    <source>
        <dbReference type="SMART" id="SM00418"/>
    </source>
</evidence>
<protein>
    <submittedName>
        <fullName evidence="2">Helix-turn-helix protein</fullName>
    </submittedName>
</protein>
<dbReference type="Proteomes" id="UP000319818">
    <property type="component" value="Unassembled WGS sequence"/>
</dbReference>
<dbReference type="RefSeq" id="WP_170225417.1">
    <property type="nucleotide sequence ID" value="NZ_VFPH01000001.1"/>
</dbReference>
<proteinExistence type="predicted"/>
<dbReference type="SUPFAM" id="SSF46785">
    <property type="entry name" value="Winged helix' DNA-binding domain"/>
    <property type="match status" value="1"/>
</dbReference>
<dbReference type="CDD" id="cd00090">
    <property type="entry name" value="HTH_ARSR"/>
    <property type="match status" value="1"/>
</dbReference>
<dbReference type="AlphaFoldDB" id="A0A543G9P2"/>
<dbReference type="Pfam" id="PF12840">
    <property type="entry name" value="HTH_20"/>
    <property type="match status" value="1"/>
</dbReference>
<dbReference type="Gene3D" id="1.10.10.10">
    <property type="entry name" value="Winged helix-like DNA-binding domain superfamily/Winged helix DNA-binding domain"/>
    <property type="match status" value="1"/>
</dbReference>
<name>A0A543G9P2_9PSEU</name>
<dbReference type="SMART" id="SM00418">
    <property type="entry name" value="HTH_ARSR"/>
    <property type="match status" value="1"/>
</dbReference>
<dbReference type="InterPro" id="IPR001845">
    <property type="entry name" value="HTH_ArsR_DNA-bd_dom"/>
</dbReference>
<gene>
    <name evidence="2" type="ORF">FB388_0151</name>
</gene>
<evidence type="ECO:0000313" key="3">
    <source>
        <dbReference type="Proteomes" id="UP000319818"/>
    </source>
</evidence>
<reference evidence="2 3" key="1">
    <citation type="submission" date="2019-06" db="EMBL/GenBank/DDBJ databases">
        <title>Sequencing the genomes of 1000 actinobacteria strains.</title>
        <authorList>
            <person name="Klenk H.-P."/>
        </authorList>
    </citation>
    <scope>NUCLEOTIDE SEQUENCE [LARGE SCALE GENOMIC DNA]</scope>
    <source>
        <strain evidence="2 3">DSM 45511</strain>
    </source>
</reference>
<dbReference type="EMBL" id="VFPH01000001">
    <property type="protein sequence ID" value="TQM42815.1"/>
    <property type="molecule type" value="Genomic_DNA"/>
</dbReference>
<dbReference type="InterPro" id="IPR036388">
    <property type="entry name" value="WH-like_DNA-bd_sf"/>
</dbReference>
<comment type="caution">
    <text evidence="2">The sequence shown here is derived from an EMBL/GenBank/DDBJ whole genome shotgun (WGS) entry which is preliminary data.</text>
</comment>
<organism evidence="2 3">
    <name type="scientific">Pseudonocardia cypriaca</name>
    <dbReference type="NCBI Taxonomy" id="882449"/>
    <lineage>
        <taxon>Bacteria</taxon>
        <taxon>Bacillati</taxon>
        <taxon>Actinomycetota</taxon>
        <taxon>Actinomycetes</taxon>
        <taxon>Pseudonocardiales</taxon>
        <taxon>Pseudonocardiaceae</taxon>
        <taxon>Pseudonocardia</taxon>
    </lineage>
</organism>
<dbReference type="InterPro" id="IPR036390">
    <property type="entry name" value="WH_DNA-bd_sf"/>
</dbReference>
<accession>A0A543G9P2</accession>
<dbReference type="GO" id="GO:0003700">
    <property type="term" value="F:DNA-binding transcription factor activity"/>
    <property type="evidence" value="ECO:0007669"/>
    <property type="project" value="InterPro"/>
</dbReference>
<keyword evidence="3" id="KW-1185">Reference proteome</keyword>
<dbReference type="InterPro" id="IPR011991">
    <property type="entry name" value="ArsR-like_HTH"/>
</dbReference>
<evidence type="ECO:0000313" key="2">
    <source>
        <dbReference type="EMBL" id="TQM42815.1"/>
    </source>
</evidence>